<feature type="compositionally biased region" description="Low complexity" evidence="1">
    <location>
        <begin position="134"/>
        <end position="152"/>
    </location>
</feature>
<evidence type="ECO:0000313" key="2">
    <source>
        <dbReference type="EMBL" id="KAI7835686.1"/>
    </source>
</evidence>
<feature type="compositionally biased region" description="Basic and acidic residues" evidence="1">
    <location>
        <begin position="91"/>
        <end position="101"/>
    </location>
</feature>
<feature type="region of interest" description="Disordered" evidence="1">
    <location>
        <begin position="1"/>
        <end position="108"/>
    </location>
</feature>
<dbReference type="AlphaFoldDB" id="A0AAD5GX03"/>
<organism evidence="2 3">
    <name type="scientific">Chlorella ohadii</name>
    <dbReference type="NCBI Taxonomy" id="2649997"/>
    <lineage>
        <taxon>Eukaryota</taxon>
        <taxon>Viridiplantae</taxon>
        <taxon>Chlorophyta</taxon>
        <taxon>core chlorophytes</taxon>
        <taxon>Trebouxiophyceae</taxon>
        <taxon>Chlorellales</taxon>
        <taxon>Chlorellaceae</taxon>
        <taxon>Chlorella clade</taxon>
        <taxon>Chlorella</taxon>
    </lineage>
</organism>
<comment type="caution">
    <text evidence="2">The sequence shown here is derived from an EMBL/GenBank/DDBJ whole genome shotgun (WGS) entry which is preliminary data.</text>
</comment>
<accession>A0AAD5GX03</accession>
<feature type="compositionally biased region" description="Polar residues" evidence="1">
    <location>
        <begin position="38"/>
        <end position="52"/>
    </location>
</feature>
<evidence type="ECO:0000256" key="1">
    <source>
        <dbReference type="SAM" id="MobiDB-lite"/>
    </source>
</evidence>
<feature type="compositionally biased region" description="Low complexity" evidence="1">
    <location>
        <begin position="53"/>
        <end position="66"/>
    </location>
</feature>
<keyword evidence="3" id="KW-1185">Reference proteome</keyword>
<dbReference type="EMBL" id="JADXDR010000238">
    <property type="protein sequence ID" value="KAI7835686.1"/>
    <property type="molecule type" value="Genomic_DNA"/>
</dbReference>
<dbReference type="Proteomes" id="UP001205105">
    <property type="component" value="Unassembled WGS sequence"/>
</dbReference>
<protein>
    <submittedName>
        <fullName evidence="2">Uncharacterized protein</fullName>
    </submittedName>
</protein>
<evidence type="ECO:0000313" key="3">
    <source>
        <dbReference type="Proteomes" id="UP001205105"/>
    </source>
</evidence>
<proteinExistence type="predicted"/>
<name>A0AAD5GX03_9CHLO</name>
<sequence>MAAALHLATLPRPTGRYAPSRRPRRAQLTAAAGPADFSSEQLQSALQHQLDNAGSAPAEASGEAASRVPKKKTSRRAERAAAAAAAAEAEEAARRQSEETQRQLGLRSADDAAVIAAALRVQLRQSGTFDEGEPASSAAEESASPEPAVEGPGTVLEDGSIVFKF</sequence>
<gene>
    <name evidence="2" type="ORF">COHA_010425</name>
</gene>
<feature type="region of interest" description="Disordered" evidence="1">
    <location>
        <begin position="125"/>
        <end position="159"/>
    </location>
</feature>
<reference evidence="2" key="1">
    <citation type="submission" date="2020-11" db="EMBL/GenBank/DDBJ databases">
        <title>Chlorella ohadii genome sequencing and assembly.</title>
        <authorList>
            <person name="Murik O."/>
            <person name="Treves H."/>
            <person name="Kedem I."/>
            <person name="Shotland Y."/>
            <person name="Kaplan A."/>
        </authorList>
    </citation>
    <scope>NUCLEOTIDE SEQUENCE</scope>
    <source>
        <strain evidence="2">1</strain>
    </source>
</reference>